<gene>
    <name evidence="2" type="ORF">F0L74_29355</name>
</gene>
<sequence length="168" mass="18488">MKPKLVITASLFVFAVISARCQQIGPTASSVLGTFAASTPCSQGTRPLPGMAANTDCEFIKWELTLYQDEHTKAPTTYQLHATYGLSKPGTTGFIDGGNKIDMQGNWMITRSAPDSNQIIYQLRDSKTNKTISFLKLSDDLLHLLDSNQHLMIGSAAWSYTLNRINDK</sequence>
<proteinExistence type="predicted"/>
<feature type="chain" id="PRO_5022988985" evidence="1">
    <location>
        <begin position="16"/>
        <end position="168"/>
    </location>
</feature>
<dbReference type="Proteomes" id="UP000324611">
    <property type="component" value="Unassembled WGS sequence"/>
</dbReference>
<name>A0A5B2VNC4_9BACT</name>
<dbReference type="AlphaFoldDB" id="A0A5B2VNC4"/>
<reference evidence="2 3" key="2">
    <citation type="submission" date="2019-09" db="EMBL/GenBank/DDBJ databases">
        <authorList>
            <person name="Jin C."/>
        </authorList>
    </citation>
    <scope>NUCLEOTIDE SEQUENCE [LARGE SCALE GENOMIC DNA]</scope>
    <source>
        <strain evidence="2 3">BN140078</strain>
    </source>
</reference>
<dbReference type="EMBL" id="VUOC01000004">
    <property type="protein sequence ID" value="KAA2240274.1"/>
    <property type="molecule type" value="Genomic_DNA"/>
</dbReference>
<accession>A0A5B2VNC4</accession>
<dbReference type="Gene3D" id="2.40.128.640">
    <property type="match status" value="1"/>
</dbReference>
<keyword evidence="1" id="KW-0732">Signal</keyword>
<evidence type="ECO:0000256" key="1">
    <source>
        <dbReference type="SAM" id="SignalP"/>
    </source>
</evidence>
<protein>
    <submittedName>
        <fullName evidence="2">Copper resistance protein NlpE</fullName>
    </submittedName>
</protein>
<organism evidence="2 3">
    <name type="scientific">Chitinophaga agrisoli</name>
    <dbReference type="NCBI Taxonomy" id="2607653"/>
    <lineage>
        <taxon>Bacteria</taxon>
        <taxon>Pseudomonadati</taxon>
        <taxon>Bacteroidota</taxon>
        <taxon>Chitinophagia</taxon>
        <taxon>Chitinophagales</taxon>
        <taxon>Chitinophagaceae</taxon>
        <taxon>Chitinophaga</taxon>
    </lineage>
</organism>
<comment type="caution">
    <text evidence="2">The sequence shown here is derived from an EMBL/GenBank/DDBJ whole genome shotgun (WGS) entry which is preliminary data.</text>
</comment>
<reference evidence="2 3" key="1">
    <citation type="submission" date="2019-09" db="EMBL/GenBank/DDBJ databases">
        <title>Chitinophaga ginsengihumi sp. nov., isolated from soil of ginseng rhizosphere.</title>
        <authorList>
            <person name="Lee J."/>
        </authorList>
    </citation>
    <scope>NUCLEOTIDE SEQUENCE [LARGE SCALE GENOMIC DNA]</scope>
    <source>
        <strain evidence="2 3">BN140078</strain>
    </source>
</reference>
<feature type="signal peptide" evidence="1">
    <location>
        <begin position="1"/>
        <end position="15"/>
    </location>
</feature>
<evidence type="ECO:0000313" key="3">
    <source>
        <dbReference type="Proteomes" id="UP000324611"/>
    </source>
</evidence>
<evidence type="ECO:0000313" key="2">
    <source>
        <dbReference type="EMBL" id="KAA2240274.1"/>
    </source>
</evidence>
<dbReference type="RefSeq" id="WP_149841452.1">
    <property type="nucleotide sequence ID" value="NZ_VUOC01000004.1"/>
</dbReference>
<keyword evidence="3" id="KW-1185">Reference proteome</keyword>